<keyword evidence="3" id="KW-1185">Reference proteome</keyword>
<organism evidence="2 3">
    <name type="scientific">Temnothorax longispinosus</name>
    <dbReference type="NCBI Taxonomy" id="300112"/>
    <lineage>
        <taxon>Eukaryota</taxon>
        <taxon>Metazoa</taxon>
        <taxon>Ecdysozoa</taxon>
        <taxon>Arthropoda</taxon>
        <taxon>Hexapoda</taxon>
        <taxon>Insecta</taxon>
        <taxon>Pterygota</taxon>
        <taxon>Neoptera</taxon>
        <taxon>Endopterygota</taxon>
        <taxon>Hymenoptera</taxon>
        <taxon>Apocrita</taxon>
        <taxon>Aculeata</taxon>
        <taxon>Formicoidea</taxon>
        <taxon>Formicidae</taxon>
        <taxon>Myrmicinae</taxon>
        <taxon>Temnothorax</taxon>
    </lineage>
</organism>
<evidence type="ECO:0000256" key="1">
    <source>
        <dbReference type="SAM" id="MobiDB-lite"/>
    </source>
</evidence>
<protein>
    <submittedName>
        <fullName evidence="2">Uncharacterized protein</fullName>
    </submittedName>
</protein>
<proteinExistence type="predicted"/>
<feature type="region of interest" description="Disordered" evidence="1">
    <location>
        <begin position="23"/>
        <end position="50"/>
    </location>
</feature>
<gene>
    <name evidence="2" type="ORF">DBV15_10114</name>
</gene>
<dbReference type="EMBL" id="QBLH01003972">
    <property type="protein sequence ID" value="TGZ31989.1"/>
    <property type="molecule type" value="Genomic_DNA"/>
</dbReference>
<evidence type="ECO:0000313" key="2">
    <source>
        <dbReference type="EMBL" id="TGZ31989.1"/>
    </source>
</evidence>
<dbReference type="Proteomes" id="UP000310200">
    <property type="component" value="Unassembled WGS sequence"/>
</dbReference>
<dbReference type="AlphaFoldDB" id="A0A4S2JBI2"/>
<comment type="caution">
    <text evidence="2">The sequence shown here is derived from an EMBL/GenBank/DDBJ whole genome shotgun (WGS) entry which is preliminary data.</text>
</comment>
<reference evidence="2 3" key="1">
    <citation type="journal article" date="2019" name="Philos. Trans. R. Soc. Lond., B, Biol. Sci.">
        <title>Ant behaviour and brain gene expression of defending hosts depend on the ecological success of the intruding social parasite.</title>
        <authorList>
            <person name="Kaur R."/>
            <person name="Stoldt M."/>
            <person name="Jongepier E."/>
            <person name="Feldmeyer B."/>
            <person name="Menzel F."/>
            <person name="Bornberg-Bauer E."/>
            <person name="Foitzik S."/>
        </authorList>
    </citation>
    <scope>NUCLEOTIDE SEQUENCE [LARGE SCALE GENOMIC DNA]</scope>
    <source>
        <tissue evidence="2">Whole body</tissue>
    </source>
</reference>
<sequence length="131" mass="14948">MVKNARYFPSADNSGKMTNAYIGDSDERYGKQKRGSADDGGAQLTKNRYISTERSAPDTRANCVTPVEKYAIGKRYFTRSGFRVCEYVCRLQYIGQITIFMRLVTSFFVLALRNLAHRTVPKFDPRCQLNP</sequence>
<accession>A0A4S2JBI2</accession>
<name>A0A4S2JBI2_9HYME</name>
<evidence type="ECO:0000313" key="3">
    <source>
        <dbReference type="Proteomes" id="UP000310200"/>
    </source>
</evidence>